<dbReference type="EMBL" id="BMXI01000023">
    <property type="protein sequence ID" value="GHC67212.1"/>
    <property type="molecule type" value="Genomic_DNA"/>
</dbReference>
<dbReference type="NCBIfam" id="TIGR03317">
    <property type="entry name" value="ygfZ_signature"/>
    <property type="match status" value="1"/>
</dbReference>
<gene>
    <name evidence="3" type="ORF">GCM10007100_39060</name>
</gene>
<keyword evidence="1" id="KW-0809">Transit peptide</keyword>
<dbReference type="InterPro" id="IPR017703">
    <property type="entry name" value="YgfZ/GCV_T_CS"/>
</dbReference>
<evidence type="ECO:0000313" key="3">
    <source>
        <dbReference type="EMBL" id="GHC67212.1"/>
    </source>
</evidence>
<dbReference type="InterPro" id="IPR027266">
    <property type="entry name" value="TrmE/GcvT-like"/>
</dbReference>
<feature type="domain" description="GCVT N-terminal" evidence="2">
    <location>
        <begin position="8"/>
        <end position="100"/>
    </location>
</feature>
<evidence type="ECO:0000256" key="1">
    <source>
        <dbReference type="ARBA" id="ARBA00022946"/>
    </source>
</evidence>
<dbReference type="Proteomes" id="UP000644507">
    <property type="component" value="Unassembled WGS sequence"/>
</dbReference>
<dbReference type="Gene3D" id="3.30.1360.120">
    <property type="entry name" value="Probable tRNA modification gtpase trme, domain 1"/>
    <property type="match status" value="2"/>
</dbReference>
<reference evidence="3" key="1">
    <citation type="journal article" date="2014" name="Int. J. Syst. Evol. Microbiol.">
        <title>Complete genome sequence of Corynebacterium casei LMG S-19264T (=DSM 44701T), isolated from a smear-ripened cheese.</title>
        <authorList>
            <consortium name="US DOE Joint Genome Institute (JGI-PGF)"/>
            <person name="Walter F."/>
            <person name="Albersmeier A."/>
            <person name="Kalinowski J."/>
            <person name="Ruckert C."/>
        </authorList>
    </citation>
    <scope>NUCLEOTIDE SEQUENCE</scope>
    <source>
        <strain evidence="3">KCTC 12988</strain>
    </source>
</reference>
<dbReference type="PIRSF" id="PIRSF006487">
    <property type="entry name" value="GcvT"/>
    <property type="match status" value="1"/>
</dbReference>
<dbReference type="PANTHER" id="PTHR22602">
    <property type="entry name" value="TRANSFERASE CAF17, MITOCHONDRIAL-RELATED"/>
    <property type="match status" value="1"/>
</dbReference>
<dbReference type="RefSeq" id="WP_189574241.1">
    <property type="nucleotide sequence ID" value="NZ_BMXI01000023.1"/>
</dbReference>
<dbReference type="PANTHER" id="PTHR22602:SF0">
    <property type="entry name" value="TRANSFERASE CAF17, MITOCHONDRIAL-RELATED"/>
    <property type="match status" value="1"/>
</dbReference>
<evidence type="ECO:0000259" key="2">
    <source>
        <dbReference type="Pfam" id="PF01571"/>
    </source>
</evidence>
<name>A0A918TYC2_9BACT</name>
<protein>
    <recommendedName>
        <fullName evidence="2">GCVT N-terminal domain-containing protein</fullName>
    </recommendedName>
</protein>
<dbReference type="GO" id="GO:0016226">
    <property type="term" value="P:iron-sulfur cluster assembly"/>
    <property type="evidence" value="ECO:0007669"/>
    <property type="project" value="TreeGrafter"/>
</dbReference>
<dbReference type="AlphaFoldDB" id="A0A918TYC2"/>
<organism evidence="3 4">
    <name type="scientific">Roseibacillus persicicus</name>
    <dbReference type="NCBI Taxonomy" id="454148"/>
    <lineage>
        <taxon>Bacteria</taxon>
        <taxon>Pseudomonadati</taxon>
        <taxon>Verrucomicrobiota</taxon>
        <taxon>Verrucomicrobiia</taxon>
        <taxon>Verrucomicrobiales</taxon>
        <taxon>Verrucomicrobiaceae</taxon>
        <taxon>Roseibacillus</taxon>
    </lineage>
</organism>
<dbReference type="InterPro" id="IPR045179">
    <property type="entry name" value="YgfZ/GcvT"/>
</dbReference>
<sequence>MSTSFILTQLTHLRFRGPDAERYLSGQITQQVSDLPLDCSRYTFVCDAKGRILFDAHVRRDEQGFLLSVCGGDKDEIFARMDRYLIADDCELRDESDEWVVRHTLLDGKEEGAVNRFGSWGRDEYLRGEEQNDMTGCDPDQLEILRISNGVARIPDLVGALPAETGLEDEAISFHKGCYLGQEVISRMKRAGRTNRKLVSFFLEKPAEELPLSFYAEPQKKALLEVTSATTEGLDGKFPALAYLSSRYEPGTSLQSSAGNSVIGLS</sequence>
<comment type="caution">
    <text evidence="3">The sequence shown here is derived from an EMBL/GenBank/DDBJ whole genome shotgun (WGS) entry which is preliminary data.</text>
</comment>
<proteinExistence type="predicted"/>
<dbReference type="InterPro" id="IPR006222">
    <property type="entry name" value="GCVT_N"/>
</dbReference>
<reference evidence="3" key="2">
    <citation type="submission" date="2020-09" db="EMBL/GenBank/DDBJ databases">
        <authorList>
            <person name="Sun Q."/>
            <person name="Kim S."/>
        </authorList>
    </citation>
    <scope>NUCLEOTIDE SEQUENCE</scope>
    <source>
        <strain evidence="3">KCTC 12988</strain>
    </source>
</reference>
<evidence type="ECO:0000313" key="4">
    <source>
        <dbReference type="Proteomes" id="UP000644507"/>
    </source>
</evidence>
<keyword evidence="4" id="KW-1185">Reference proteome</keyword>
<accession>A0A918TYC2</accession>
<dbReference type="SUPFAM" id="SSF103025">
    <property type="entry name" value="Folate-binding domain"/>
    <property type="match status" value="1"/>
</dbReference>
<dbReference type="Pfam" id="PF01571">
    <property type="entry name" value="GCV_T"/>
    <property type="match status" value="1"/>
</dbReference>